<evidence type="ECO:0008006" key="3">
    <source>
        <dbReference type="Google" id="ProtNLM"/>
    </source>
</evidence>
<dbReference type="Proteomes" id="UP000479710">
    <property type="component" value="Unassembled WGS sequence"/>
</dbReference>
<proteinExistence type="predicted"/>
<keyword evidence="2" id="KW-1185">Reference proteome</keyword>
<feature type="non-terminal residue" evidence="1">
    <location>
        <position position="69"/>
    </location>
</feature>
<evidence type="ECO:0000313" key="1">
    <source>
        <dbReference type="EMBL" id="KAF0897123.1"/>
    </source>
</evidence>
<dbReference type="AlphaFoldDB" id="A0A6G1CBW1"/>
<organism evidence="1 2">
    <name type="scientific">Oryza meyeriana var. granulata</name>
    <dbReference type="NCBI Taxonomy" id="110450"/>
    <lineage>
        <taxon>Eukaryota</taxon>
        <taxon>Viridiplantae</taxon>
        <taxon>Streptophyta</taxon>
        <taxon>Embryophyta</taxon>
        <taxon>Tracheophyta</taxon>
        <taxon>Spermatophyta</taxon>
        <taxon>Magnoliopsida</taxon>
        <taxon>Liliopsida</taxon>
        <taxon>Poales</taxon>
        <taxon>Poaceae</taxon>
        <taxon>BOP clade</taxon>
        <taxon>Oryzoideae</taxon>
        <taxon>Oryzeae</taxon>
        <taxon>Oryzinae</taxon>
        <taxon>Oryza</taxon>
        <taxon>Oryza meyeriana</taxon>
    </lineage>
</organism>
<protein>
    <recommendedName>
        <fullName evidence="3">Chromo domain-containing protein</fullName>
    </recommendedName>
</protein>
<accession>A0A6G1CBW1</accession>
<evidence type="ECO:0000313" key="2">
    <source>
        <dbReference type="Proteomes" id="UP000479710"/>
    </source>
</evidence>
<dbReference type="OrthoDB" id="695307at2759"/>
<sequence>QFWSVVWLKKGNVAHVQGLLKWTNLPADHATWEDYEVAKQRFPSSSSLGASCLSWGKNVAPDQDGYTTG</sequence>
<name>A0A6G1CBW1_9ORYZ</name>
<dbReference type="InterPro" id="IPR016197">
    <property type="entry name" value="Chromo-like_dom_sf"/>
</dbReference>
<reference evidence="1 2" key="1">
    <citation type="submission" date="2019-11" db="EMBL/GenBank/DDBJ databases">
        <title>Whole genome sequence of Oryza granulata.</title>
        <authorList>
            <person name="Li W."/>
        </authorList>
    </citation>
    <scope>NUCLEOTIDE SEQUENCE [LARGE SCALE GENOMIC DNA]</scope>
    <source>
        <strain evidence="2">cv. Menghai</strain>
        <tissue evidence="1">Leaf</tissue>
    </source>
</reference>
<gene>
    <name evidence="1" type="ORF">E2562_033674</name>
</gene>
<dbReference type="SUPFAM" id="SSF54160">
    <property type="entry name" value="Chromo domain-like"/>
    <property type="match status" value="1"/>
</dbReference>
<comment type="caution">
    <text evidence="1">The sequence shown here is derived from an EMBL/GenBank/DDBJ whole genome shotgun (WGS) entry which is preliminary data.</text>
</comment>
<dbReference type="EMBL" id="SPHZ02000010">
    <property type="protein sequence ID" value="KAF0897123.1"/>
    <property type="molecule type" value="Genomic_DNA"/>
</dbReference>
<dbReference type="Gene3D" id="2.40.50.40">
    <property type="match status" value="1"/>
</dbReference>
<feature type="non-terminal residue" evidence="1">
    <location>
        <position position="1"/>
    </location>
</feature>